<evidence type="ECO:0000313" key="2">
    <source>
        <dbReference type="EMBL" id="ETO08668.1"/>
    </source>
</evidence>
<dbReference type="AlphaFoldDB" id="X6M3W2"/>
<gene>
    <name evidence="2" type="ORF">RFI_28719</name>
</gene>
<keyword evidence="2" id="KW-0238">DNA-binding</keyword>
<proteinExistence type="predicted"/>
<feature type="region of interest" description="Disordered" evidence="1">
    <location>
        <begin position="53"/>
        <end position="73"/>
    </location>
</feature>
<feature type="compositionally biased region" description="Low complexity" evidence="1">
    <location>
        <begin position="53"/>
        <end position="68"/>
    </location>
</feature>
<accession>X6M3W2</accession>
<sequence>MDTLELYRLLGDIQCQSHVTYDCRRIITDRQVLSAKSITIDDDDNHENVNLANANHNNNNNNNNNNNDYNDDDEMEIDLDLRIQGRDCPLRQRSGTSLQTILLQIMQVTHCPHDNFLYVDCHKAVLKHLTQIQLCKTFFIAKKGLVGHNELDQILQMT</sequence>
<evidence type="ECO:0000256" key="1">
    <source>
        <dbReference type="SAM" id="MobiDB-lite"/>
    </source>
</evidence>
<comment type="caution">
    <text evidence="2">The sequence shown here is derived from an EMBL/GenBank/DDBJ whole genome shotgun (WGS) entry which is preliminary data.</text>
</comment>
<dbReference type="GO" id="GO:0003677">
    <property type="term" value="F:DNA binding"/>
    <property type="evidence" value="ECO:0007669"/>
    <property type="project" value="UniProtKB-KW"/>
</dbReference>
<keyword evidence="3" id="KW-1185">Reference proteome</keyword>
<organism evidence="2 3">
    <name type="scientific">Reticulomyxa filosa</name>
    <dbReference type="NCBI Taxonomy" id="46433"/>
    <lineage>
        <taxon>Eukaryota</taxon>
        <taxon>Sar</taxon>
        <taxon>Rhizaria</taxon>
        <taxon>Retaria</taxon>
        <taxon>Foraminifera</taxon>
        <taxon>Monothalamids</taxon>
        <taxon>Reticulomyxidae</taxon>
        <taxon>Reticulomyxa</taxon>
    </lineage>
</organism>
<protein>
    <submittedName>
        <fullName evidence="2">SAP DNA-binding domain-containing protein</fullName>
    </submittedName>
</protein>
<reference evidence="2 3" key="1">
    <citation type="journal article" date="2013" name="Curr. Biol.">
        <title>The Genome of the Foraminiferan Reticulomyxa filosa.</title>
        <authorList>
            <person name="Glockner G."/>
            <person name="Hulsmann N."/>
            <person name="Schleicher M."/>
            <person name="Noegel A.A."/>
            <person name="Eichinger L."/>
            <person name="Gallinger C."/>
            <person name="Pawlowski J."/>
            <person name="Sierra R."/>
            <person name="Euteneuer U."/>
            <person name="Pillet L."/>
            <person name="Moustafa A."/>
            <person name="Platzer M."/>
            <person name="Groth M."/>
            <person name="Szafranski K."/>
            <person name="Schliwa M."/>
        </authorList>
    </citation>
    <scope>NUCLEOTIDE SEQUENCE [LARGE SCALE GENOMIC DNA]</scope>
</reference>
<dbReference type="Proteomes" id="UP000023152">
    <property type="component" value="Unassembled WGS sequence"/>
</dbReference>
<evidence type="ECO:0000313" key="3">
    <source>
        <dbReference type="Proteomes" id="UP000023152"/>
    </source>
</evidence>
<name>X6M3W2_RETFI</name>
<dbReference type="EMBL" id="ASPP01024817">
    <property type="protein sequence ID" value="ETO08668.1"/>
    <property type="molecule type" value="Genomic_DNA"/>
</dbReference>